<reference evidence="9" key="1">
    <citation type="submission" date="2021-02" db="EMBL/GenBank/DDBJ databases">
        <title>First Annotated Genome of the Yellow-green Alga Tribonema minus.</title>
        <authorList>
            <person name="Mahan K.M."/>
        </authorList>
    </citation>
    <scope>NUCLEOTIDE SEQUENCE</scope>
    <source>
        <strain evidence="9">UTEX B ZZ1240</strain>
    </source>
</reference>
<evidence type="ECO:0000313" key="9">
    <source>
        <dbReference type="EMBL" id="KAG5185954.1"/>
    </source>
</evidence>
<evidence type="ECO:0000256" key="7">
    <source>
        <dbReference type="SAM" id="SignalP"/>
    </source>
</evidence>
<comment type="caution">
    <text evidence="9">The sequence shown here is derived from an EMBL/GenBank/DDBJ whole genome shotgun (WGS) entry which is preliminary data.</text>
</comment>
<dbReference type="Proteomes" id="UP000664859">
    <property type="component" value="Unassembled WGS sequence"/>
</dbReference>
<evidence type="ECO:0000256" key="1">
    <source>
        <dbReference type="ARBA" id="ARBA00004479"/>
    </source>
</evidence>
<evidence type="ECO:0000259" key="8">
    <source>
        <dbReference type="PROSITE" id="PS51328"/>
    </source>
</evidence>
<keyword evidence="4 6" id="KW-1133">Transmembrane helix</keyword>
<keyword evidence="3 7" id="KW-0732">Signal</keyword>
<sequence length="415" mass="45729">MRAALSGLAATALLALQQQVATAEPISTGTFASPFGSFDASGKRRVAGWRAGGTARVKMGAVSLTQPQADEKGSLWSLIPNKLGDAFSFEAKFRMSGANAREGGESIAWFLVADSLKVLTGDFFGIDKRFQGLAITISTDHPDAMGDASKDMQKVTLWANNNSPEPTELGSCLRPFYYDESRDDFMPSLASTLRASYDKGRLIVDVDPRNTQRWYRCLTSARVPQVLPDSATQWRERASFGVAARTGAKKSRFEVTALRLYSKPQDAAELALPDWNGDGGDRALKIAHQLEHGLFEVKDSIEAMLGKLAHKADADVRRIRELEEKLAHGALSLMEKRLGQVEARLTSLSTPIIDARVRQVEAVAQHRLNNLSRELGKGAGAWVRPFVVVLVLLFAFAGYSYREFRKLNKWNNTYM</sequence>
<gene>
    <name evidence="9" type="ORF">JKP88DRAFT_271901</name>
</gene>
<dbReference type="InterPro" id="IPR051136">
    <property type="entry name" value="Intracellular_Lectin-GPT"/>
</dbReference>
<keyword evidence="2 6" id="KW-0812">Transmembrane</keyword>
<name>A0A835Z4E8_9STRA</name>
<evidence type="ECO:0000256" key="5">
    <source>
        <dbReference type="ARBA" id="ARBA00023136"/>
    </source>
</evidence>
<keyword evidence="10" id="KW-1185">Reference proteome</keyword>
<keyword evidence="5 6" id="KW-0472">Membrane</keyword>
<protein>
    <submittedName>
        <fullName evidence="9">Concanavalin A-like lectin/glucanase domain-containing protein</fullName>
    </submittedName>
</protein>
<dbReference type="SUPFAM" id="SSF49899">
    <property type="entry name" value="Concanavalin A-like lectins/glucanases"/>
    <property type="match status" value="1"/>
</dbReference>
<dbReference type="GO" id="GO:0030134">
    <property type="term" value="C:COPII-coated ER to Golgi transport vesicle"/>
    <property type="evidence" value="ECO:0007669"/>
    <property type="project" value="TreeGrafter"/>
</dbReference>
<dbReference type="PANTHER" id="PTHR12223">
    <property type="entry name" value="VESICULAR MANNOSE-BINDING LECTIN"/>
    <property type="match status" value="1"/>
</dbReference>
<dbReference type="AlphaFoldDB" id="A0A835Z4E8"/>
<keyword evidence="9" id="KW-0430">Lectin</keyword>
<dbReference type="EMBL" id="JAFCMP010000116">
    <property type="protein sequence ID" value="KAG5185954.1"/>
    <property type="molecule type" value="Genomic_DNA"/>
</dbReference>
<dbReference type="GO" id="GO:0000139">
    <property type="term" value="C:Golgi membrane"/>
    <property type="evidence" value="ECO:0007669"/>
    <property type="project" value="TreeGrafter"/>
</dbReference>
<accession>A0A835Z4E8</accession>
<dbReference type="GO" id="GO:0005793">
    <property type="term" value="C:endoplasmic reticulum-Golgi intermediate compartment"/>
    <property type="evidence" value="ECO:0007669"/>
    <property type="project" value="TreeGrafter"/>
</dbReference>
<dbReference type="InterPro" id="IPR005052">
    <property type="entry name" value="Lectin_leg"/>
</dbReference>
<dbReference type="PANTHER" id="PTHR12223:SF28">
    <property type="entry name" value="LECTIN, MANNOSE BINDING 1 LIKE"/>
    <property type="match status" value="1"/>
</dbReference>
<comment type="subcellular location">
    <subcellularLocation>
        <location evidence="1">Membrane</location>
        <topology evidence="1">Single-pass type I membrane protein</topology>
    </subcellularLocation>
</comment>
<dbReference type="PROSITE" id="PS51328">
    <property type="entry name" value="L_LECTIN_LIKE"/>
    <property type="match status" value="1"/>
</dbReference>
<evidence type="ECO:0000313" key="10">
    <source>
        <dbReference type="Proteomes" id="UP000664859"/>
    </source>
</evidence>
<dbReference type="Pfam" id="PF03388">
    <property type="entry name" value="Lectin_leg-like"/>
    <property type="match status" value="1"/>
</dbReference>
<evidence type="ECO:0000256" key="2">
    <source>
        <dbReference type="ARBA" id="ARBA00022692"/>
    </source>
</evidence>
<proteinExistence type="predicted"/>
<evidence type="ECO:0000256" key="6">
    <source>
        <dbReference type="SAM" id="Phobius"/>
    </source>
</evidence>
<dbReference type="InterPro" id="IPR013320">
    <property type="entry name" value="ConA-like_dom_sf"/>
</dbReference>
<feature type="signal peptide" evidence="7">
    <location>
        <begin position="1"/>
        <end position="23"/>
    </location>
</feature>
<evidence type="ECO:0000256" key="3">
    <source>
        <dbReference type="ARBA" id="ARBA00022729"/>
    </source>
</evidence>
<organism evidence="9 10">
    <name type="scientific">Tribonema minus</name>
    <dbReference type="NCBI Taxonomy" id="303371"/>
    <lineage>
        <taxon>Eukaryota</taxon>
        <taxon>Sar</taxon>
        <taxon>Stramenopiles</taxon>
        <taxon>Ochrophyta</taxon>
        <taxon>PX clade</taxon>
        <taxon>Xanthophyceae</taxon>
        <taxon>Tribonematales</taxon>
        <taxon>Tribonemataceae</taxon>
        <taxon>Tribonema</taxon>
    </lineage>
</organism>
<dbReference type="GO" id="GO:0005537">
    <property type="term" value="F:D-mannose binding"/>
    <property type="evidence" value="ECO:0007669"/>
    <property type="project" value="TreeGrafter"/>
</dbReference>
<dbReference type="Gene3D" id="2.60.120.200">
    <property type="match status" value="1"/>
</dbReference>
<feature type="transmembrane region" description="Helical" evidence="6">
    <location>
        <begin position="382"/>
        <end position="401"/>
    </location>
</feature>
<feature type="chain" id="PRO_5032370702" evidence="7">
    <location>
        <begin position="24"/>
        <end position="415"/>
    </location>
</feature>
<evidence type="ECO:0000256" key="4">
    <source>
        <dbReference type="ARBA" id="ARBA00022989"/>
    </source>
</evidence>
<dbReference type="GO" id="GO:0005789">
    <property type="term" value="C:endoplasmic reticulum membrane"/>
    <property type="evidence" value="ECO:0007669"/>
    <property type="project" value="TreeGrafter"/>
</dbReference>
<feature type="domain" description="L-type lectin-like" evidence="8">
    <location>
        <begin position="23"/>
        <end position="263"/>
    </location>
</feature>
<dbReference type="GO" id="GO:0006888">
    <property type="term" value="P:endoplasmic reticulum to Golgi vesicle-mediated transport"/>
    <property type="evidence" value="ECO:0007669"/>
    <property type="project" value="TreeGrafter"/>
</dbReference>